<evidence type="ECO:0000256" key="2">
    <source>
        <dbReference type="ARBA" id="ARBA00006555"/>
    </source>
</evidence>
<dbReference type="GO" id="GO:0098797">
    <property type="term" value="C:plasma membrane protein complex"/>
    <property type="evidence" value="ECO:0007669"/>
    <property type="project" value="TreeGrafter"/>
</dbReference>
<comment type="similarity">
    <text evidence="2">Belongs to the TonB family.</text>
</comment>
<dbReference type="OrthoDB" id="123206at2"/>
<reference evidence="12 13" key="1">
    <citation type="submission" date="2013-12" db="EMBL/GenBank/DDBJ databases">
        <authorList>
            <person name="Stott M."/>
        </authorList>
    </citation>
    <scope>NUCLEOTIDE SEQUENCE [LARGE SCALE GENOMIC DNA]</scope>
    <source>
        <strain evidence="12 13">K22</strain>
    </source>
</reference>
<keyword evidence="13" id="KW-1185">Reference proteome</keyword>
<dbReference type="InterPro" id="IPR037682">
    <property type="entry name" value="TonB_C"/>
</dbReference>
<evidence type="ECO:0000256" key="8">
    <source>
        <dbReference type="ARBA" id="ARBA00022989"/>
    </source>
</evidence>
<keyword evidence="7" id="KW-0653">Protein transport</keyword>
<evidence type="ECO:0000256" key="1">
    <source>
        <dbReference type="ARBA" id="ARBA00004383"/>
    </source>
</evidence>
<dbReference type="GO" id="GO:0031992">
    <property type="term" value="F:energy transducer activity"/>
    <property type="evidence" value="ECO:0007669"/>
    <property type="project" value="TreeGrafter"/>
</dbReference>
<proteinExistence type="inferred from homology"/>
<dbReference type="STRING" id="454194.PYK22_01830"/>
<dbReference type="GO" id="GO:0055085">
    <property type="term" value="P:transmembrane transport"/>
    <property type="evidence" value="ECO:0007669"/>
    <property type="project" value="InterPro"/>
</dbReference>
<dbReference type="Pfam" id="PF03544">
    <property type="entry name" value="TonB_C"/>
    <property type="match status" value="1"/>
</dbReference>
<evidence type="ECO:0000259" key="11">
    <source>
        <dbReference type="PROSITE" id="PS52015"/>
    </source>
</evidence>
<protein>
    <submittedName>
        <fullName evidence="12">TonB family protein</fullName>
    </submittedName>
</protein>
<dbReference type="Gene3D" id="3.30.1150.10">
    <property type="match status" value="1"/>
</dbReference>
<reference evidence="12 13" key="2">
    <citation type="submission" date="2015-01" db="EMBL/GenBank/DDBJ databases">
        <title>Complete genome sequence of Pyrinomonas methylaliphatogenes type strain K22T.</title>
        <authorList>
            <person name="Lee K.C.Y."/>
            <person name="Power J.F."/>
            <person name="Dunfield P.F."/>
            <person name="Morgan X.C."/>
            <person name="Huttenhower C."/>
            <person name="Stott M.B."/>
        </authorList>
    </citation>
    <scope>NUCLEOTIDE SEQUENCE [LARGE SCALE GENOMIC DNA]</scope>
    <source>
        <strain evidence="12 13">K22</strain>
    </source>
</reference>
<name>A0A0B6WX01_9BACT</name>
<dbReference type="PROSITE" id="PS52015">
    <property type="entry name" value="TONB_CTD"/>
    <property type="match status" value="1"/>
</dbReference>
<dbReference type="Proteomes" id="UP000031518">
    <property type="component" value="Unassembled WGS sequence"/>
</dbReference>
<dbReference type="PANTHER" id="PTHR33446">
    <property type="entry name" value="PROTEIN TONB-RELATED"/>
    <property type="match status" value="1"/>
</dbReference>
<dbReference type="PANTHER" id="PTHR33446:SF2">
    <property type="entry name" value="PROTEIN TONB"/>
    <property type="match status" value="1"/>
</dbReference>
<keyword evidence="5" id="KW-0997">Cell inner membrane</keyword>
<evidence type="ECO:0000256" key="10">
    <source>
        <dbReference type="SAM" id="MobiDB-lite"/>
    </source>
</evidence>
<dbReference type="AlphaFoldDB" id="A0A0B6WX01"/>
<dbReference type="InterPro" id="IPR006260">
    <property type="entry name" value="TonB/TolA_C"/>
</dbReference>
<evidence type="ECO:0000256" key="5">
    <source>
        <dbReference type="ARBA" id="ARBA00022519"/>
    </source>
</evidence>
<gene>
    <name evidence="12" type="ORF">PYK22_01830</name>
</gene>
<dbReference type="EMBL" id="CBXV010000006">
    <property type="protein sequence ID" value="CDM65823.1"/>
    <property type="molecule type" value="Genomic_DNA"/>
</dbReference>
<dbReference type="RefSeq" id="WP_157770783.1">
    <property type="nucleotide sequence ID" value="NZ_CBXV010000006.1"/>
</dbReference>
<evidence type="ECO:0000313" key="13">
    <source>
        <dbReference type="Proteomes" id="UP000031518"/>
    </source>
</evidence>
<evidence type="ECO:0000256" key="4">
    <source>
        <dbReference type="ARBA" id="ARBA00022475"/>
    </source>
</evidence>
<evidence type="ECO:0000256" key="3">
    <source>
        <dbReference type="ARBA" id="ARBA00022448"/>
    </source>
</evidence>
<feature type="region of interest" description="Disordered" evidence="10">
    <location>
        <begin position="204"/>
        <end position="245"/>
    </location>
</feature>
<feature type="domain" description="TonB C-terminal" evidence="11">
    <location>
        <begin position="282"/>
        <end position="371"/>
    </location>
</feature>
<organism evidence="12 13">
    <name type="scientific">Pyrinomonas methylaliphatogenes</name>
    <dbReference type="NCBI Taxonomy" id="454194"/>
    <lineage>
        <taxon>Bacteria</taxon>
        <taxon>Pseudomonadati</taxon>
        <taxon>Acidobacteriota</taxon>
        <taxon>Blastocatellia</taxon>
        <taxon>Blastocatellales</taxon>
        <taxon>Pyrinomonadaceae</taxon>
        <taxon>Pyrinomonas</taxon>
    </lineage>
</organism>
<keyword evidence="6" id="KW-0812">Transmembrane</keyword>
<keyword evidence="3" id="KW-0813">Transport</keyword>
<evidence type="ECO:0000256" key="9">
    <source>
        <dbReference type="ARBA" id="ARBA00023136"/>
    </source>
</evidence>
<keyword evidence="8" id="KW-1133">Transmembrane helix</keyword>
<evidence type="ECO:0000313" key="12">
    <source>
        <dbReference type="EMBL" id="CDM65823.1"/>
    </source>
</evidence>
<dbReference type="InterPro" id="IPR051045">
    <property type="entry name" value="TonB-dependent_transducer"/>
</dbReference>
<accession>A0A0B6WX01</accession>
<dbReference type="GO" id="GO:0015031">
    <property type="term" value="P:protein transport"/>
    <property type="evidence" value="ECO:0007669"/>
    <property type="project" value="UniProtKB-KW"/>
</dbReference>
<dbReference type="SUPFAM" id="SSF74653">
    <property type="entry name" value="TolA/TonB C-terminal domain"/>
    <property type="match status" value="1"/>
</dbReference>
<comment type="subcellular location">
    <subcellularLocation>
        <location evidence="1">Cell inner membrane</location>
        <topology evidence="1">Single-pass membrane protein</topology>
        <orientation evidence="1">Periplasmic side</orientation>
    </subcellularLocation>
</comment>
<keyword evidence="9" id="KW-0472">Membrane</keyword>
<evidence type="ECO:0000256" key="7">
    <source>
        <dbReference type="ARBA" id="ARBA00022927"/>
    </source>
</evidence>
<keyword evidence="4" id="KW-1003">Cell membrane</keyword>
<sequence>MFGRSNLITALFFLFVCGGLFGMTWAQGTADNDRIRDGLIGPVRRVRTETAKLAVKGGKVVEGPRVLLETATYDLKGNKIDNAYYSVESSNLTGREVYKYDDRGNITEMTLYNSDGTILSKEVYSYEFDAVGNWVKMTTSVAVIEGGKITYEPTEVTYRTITYFYEDNVAKIVQTSSALASGHNAASNAASNVANPTVAPVKPSTGAVGMANKPVADSRGGAKDGKAVPPLTTVSPDRVASLTPAPAPKVPVEVAADAGTPVRVEADAPPPTPKPLLKPISGGVLNGRAISLPKPIYPEAARRAHVQGVVNVEVVVDVSGRVISARAVSGPALLHEAAVAAARQARFTPTLLSGQPVKVAGVITYNFVYEQ</sequence>
<dbReference type="NCBIfam" id="TIGR01352">
    <property type="entry name" value="tonB_Cterm"/>
    <property type="match status" value="1"/>
</dbReference>
<evidence type="ECO:0000256" key="6">
    <source>
        <dbReference type="ARBA" id="ARBA00022692"/>
    </source>
</evidence>